<dbReference type="Gene3D" id="3.40.50.11220">
    <property type="match status" value="1"/>
</dbReference>
<comment type="pathway">
    <text evidence="1">Cofactor biosynthesis; adenosylcobalamin biosynthesis.</text>
</comment>
<accession>A0ABV1TKF1</accession>
<dbReference type="Pfam" id="PF00590">
    <property type="entry name" value="TP_methylase"/>
    <property type="match status" value="1"/>
</dbReference>
<dbReference type="Pfam" id="PF11760">
    <property type="entry name" value="CbiG_N"/>
    <property type="match status" value="1"/>
</dbReference>
<evidence type="ECO:0000256" key="1">
    <source>
        <dbReference type="ARBA" id="ARBA00004953"/>
    </source>
</evidence>
<feature type="domain" description="Tetrapyrrole methylase" evidence="6">
    <location>
        <begin position="320"/>
        <end position="525"/>
    </location>
</feature>
<dbReference type="NCBIfam" id="TIGR01466">
    <property type="entry name" value="cobJ_cbiH"/>
    <property type="match status" value="1"/>
</dbReference>
<evidence type="ECO:0000256" key="3">
    <source>
        <dbReference type="ARBA" id="ARBA00022603"/>
    </source>
</evidence>
<sequence>MIGLISATAAGAAARDRLAAAWPDRTRVYDGPVKDAVRSAFAECEQLVCFLATGAVVRLIAPLLGGKATDPGVVCVDEGGRFAVSLVGGHGGGANELAREVGGLLAAQPVVTTATDSVGLPGLDTLGFPVEGSVATVSRALLDGEPVALRAELAWPLPPLPLAEKGAFAVRLTDRAVEPTAQEVLLRPPSLVVGVGASQGAPADEVLGLVGTALRDAGLSPRSIAELATVDAKSGEPGLVEAAARLGVPLVTYSAEELAAVQVPNPSDAPLAAVGTPSVAEAAALARGGELLVPKRKSQREDGRPAMATCAVVRRPARGRLAVVGLGPGARDLLTPRAKAELRRAAVLVGLDQYVDQIRDLLRPGTRILESGLGAEEERARTAVAEARAGHAVALIGSGDAGVYAMASPALAEASDDIDVIGVPGVTAALAAGAVLGAPLGHDHVSISLSDLHTPWEVIERRVRAAAEADIVVTFYNPRSRGRDWQLPKALAILAGHREPTTPVGVVRNASRPDESSRVTTLAALDPAWVDMMTVVTVGNTATRNVAGRMVTPRGYRWQESAQEEVR</sequence>
<dbReference type="InterPro" id="IPR035996">
    <property type="entry name" value="4pyrrol_Methylase_sf"/>
</dbReference>
<comment type="caution">
    <text evidence="9">The sequence shown here is derived from an EMBL/GenBank/DDBJ whole genome shotgun (WGS) entry which is preliminary data.</text>
</comment>
<evidence type="ECO:0000259" key="7">
    <source>
        <dbReference type="Pfam" id="PF01890"/>
    </source>
</evidence>
<dbReference type="InterPro" id="IPR051810">
    <property type="entry name" value="Precorrin_MeTrfase"/>
</dbReference>
<evidence type="ECO:0000259" key="8">
    <source>
        <dbReference type="Pfam" id="PF11760"/>
    </source>
</evidence>
<name>A0ABV1TKF1_9ACTN</name>
<protein>
    <submittedName>
        <fullName evidence="9">Precorrin-3B C(17)-methyltransferase</fullName>
        <ecNumber evidence="9">2.1.1.131</ecNumber>
    </submittedName>
</protein>
<evidence type="ECO:0000313" key="10">
    <source>
        <dbReference type="Proteomes" id="UP001490365"/>
    </source>
</evidence>
<dbReference type="PANTHER" id="PTHR47036:SF1">
    <property type="entry name" value="COBALT-FACTOR III C(17)-METHYLTRANSFERASE-RELATED"/>
    <property type="match status" value="1"/>
</dbReference>
<dbReference type="InterPro" id="IPR002750">
    <property type="entry name" value="CobE/GbiG_C"/>
</dbReference>
<keyword evidence="4 9" id="KW-0808">Transferase</keyword>
<dbReference type="Gene3D" id="3.40.1010.10">
    <property type="entry name" value="Cobalt-precorrin-4 Transmethylase, Domain 1"/>
    <property type="match status" value="1"/>
</dbReference>
<dbReference type="SUPFAM" id="SSF159664">
    <property type="entry name" value="CobE/GbiG C-terminal domain-like"/>
    <property type="match status" value="1"/>
</dbReference>
<reference evidence="9 10" key="1">
    <citation type="submission" date="2024-06" db="EMBL/GenBank/DDBJ databases">
        <title>The Natural Products Discovery Center: Release of the First 8490 Sequenced Strains for Exploring Actinobacteria Biosynthetic Diversity.</title>
        <authorList>
            <person name="Kalkreuter E."/>
            <person name="Kautsar S.A."/>
            <person name="Yang D."/>
            <person name="Bader C.D."/>
            <person name="Teijaro C.N."/>
            <person name="Fluegel L."/>
            <person name="Davis C.M."/>
            <person name="Simpson J.R."/>
            <person name="Lauterbach L."/>
            <person name="Steele A.D."/>
            <person name="Gui C."/>
            <person name="Meng S."/>
            <person name="Li G."/>
            <person name="Viehrig K."/>
            <person name="Ye F."/>
            <person name="Su P."/>
            <person name="Kiefer A.F."/>
            <person name="Nichols A."/>
            <person name="Cepeda A.J."/>
            <person name="Yan W."/>
            <person name="Fan B."/>
            <person name="Jiang Y."/>
            <person name="Adhikari A."/>
            <person name="Zheng C.-J."/>
            <person name="Schuster L."/>
            <person name="Cowan T.M."/>
            <person name="Smanski M.J."/>
            <person name="Chevrette M.G."/>
            <person name="De Carvalho L.P.S."/>
            <person name="Shen B."/>
        </authorList>
    </citation>
    <scope>NUCLEOTIDE SEQUENCE [LARGE SCALE GENOMIC DNA]</scope>
    <source>
        <strain evidence="9 10">NPDC001694</strain>
    </source>
</reference>
<keyword evidence="10" id="KW-1185">Reference proteome</keyword>
<feature type="domain" description="Cobalamin synthesis G N-terminal" evidence="8">
    <location>
        <begin position="36"/>
        <end position="116"/>
    </location>
</feature>
<keyword evidence="3 9" id="KW-0489">Methyltransferase</keyword>
<dbReference type="InterPro" id="IPR006363">
    <property type="entry name" value="Cbl_synth_CobJ/CibH_dom"/>
</dbReference>
<dbReference type="RefSeq" id="WP_351958478.1">
    <property type="nucleotide sequence ID" value="NZ_JBEOZM010000009.1"/>
</dbReference>
<dbReference type="InterPro" id="IPR036518">
    <property type="entry name" value="CobE/GbiG_C_sf"/>
</dbReference>
<dbReference type="SUPFAM" id="SSF53790">
    <property type="entry name" value="Tetrapyrrole methylase"/>
    <property type="match status" value="1"/>
</dbReference>
<dbReference type="CDD" id="cd11646">
    <property type="entry name" value="Precorrin_3B_C17_MT"/>
    <property type="match status" value="1"/>
</dbReference>
<evidence type="ECO:0000256" key="4">
    <source>
        <dbReference type="ARBA" id="ARBA00022679"/>
    </source>
</evidence>
<evidence type="ECO:0000313" key="9">
    <source>
        <dbReference type="EMBL" id="MER6270027.1"/>
    </source>
</evidence>
<dbReference type="SUPFAM" id="SSF159672">
    <property type="entry name" value="CbiG N-terminal domain-like"/>
    <property type="match status" value="1"/>
</dbReference>
<keyword evidence="2" id="KW-0169">Cobalamin biosynthesis</keyword>
<dbReference type="InterPro" id="IPR014776">
    <property type="entry name" value="4pyrrole_Mease_sub2"/>
</dbReference>
<keyword evidence="5" id="KW-0949">S-adenosyl-L-methionine</keyword>
<evidence type="ECO:0000256" key="2">
    <source>
        <dbReference type="ARBA" id="ARBA00022573"/>
    </source>
</evidence>
<dbReference type="InterPro" id="IPR000878">
    <property type="entry name" value="4pyrrol_Mease"/>
</dbReference>
<dbReference type="InterPro" id="IPR014777">
    <property type="entry name" value="4pyrrole_Mease_sub1"/>
</dbReference>
<dbReference type="GO" id="GO:0030789">
    <property type="term" value="F:precorrin-3B C17-methyltransferase activity"/>
    <property type="evidence" value="ECO:0007669"/>
    <property type="project" value="UniProtKB-EC"/>
</dbReference>
<dbReference type="Gene3D" id="3.30.420.180">
    <property type="entry name" value="CobE/GbiG C-terminal domain"/>
    <property type="match status" value="1"/>
</dbReference>
<dbReference type="InterPro" id="IPR021744">
    <property type="entry name" value="CbiG_N"/>
</dbReference>
<feature type="domain" description="CobE/GbiG C-terminal" evidence="7">
    <location>
        <begin position="191"/>
        <end position="312"/>
    </location>
</feature>
<gene>
    <name evidence="9" type="primary">cobJ</name>
    <name evidence="9" type="ORF">ABT211_22430</name>
</gene>
<dbReference type="EMBL" id="JBEOZM010000009">
    <property type="protein sequence ID" value="MER6270027.1"/>
    <property type="molecule type" value="Genomic_DNA"/>
</dbReference>
<organism evidence="9 10">
    <name type="scientific">Streptomyces sp. 900105755</name>
    <dbReference type="NCBI Taxonomy" id="3154389"/>
    <lineage>
        <taxon>Bacteria</taxon>
        <taxon>Bacillati</taxon>
        <taxon>Actinomycetota</taxon>
        <taxon>Actinomycetes</taxon>
        <taxon>Kitasatosporales</taxon>
        <taxon>Streptomycetaceae</taxon>
        <taxon>Streptomyces</taxon>
    </lineage>
</organism>
<dbReference type="Proteomes" id="UP001490365">
    <property type="component" value="Unassembled WGS sequence"/>
</dbReference>
<evidence type="ECO:0000256" key="5">
    <source>
        <dbReference type="ARBA" id="ARBA00022691"/>
    </source>
</evidence>
<proteinExistence type="predicted"/>
<dbReference type="InterPro" id="IPR038029">
    <property type="entry name" value="GbiG_N_sf"/>
</dbReference>
<dbReference type="Pfam" id="PF01890">
    <property type="entry name" value="CbiG_C"/>
    <property type="match status" value="1"/>
</dbReference>
<dbReference type="PANTHER" id="PTHR47036">
    <property type="entry name" value="COBALT-FACTOR III C(17)-METHYLTRANSFERASE-RELATED"/>
    <property type="match status" value="1"/>
</dbReference>
<dbReference type="Gene3D" id="3.30.950.10">
    <property type="entry name" value="Methyltransferase, Cobalt-precorrin-4 Transmethylase, Domain 2"/>
    <property type="match status" value="1"/>
</dbReference>
<evidence type="ECO:0000259" key="6">
    <source>
        <dbReference type="Pfam" id="PF00590"/>
    </source>
</evidence>
<dbReference type="EC" id="2.1.1.131" evidence="9"/>
<dbReference type="GO" id="GO:0032259">
    <property type="term" value="P:methylation"/>
    <property type="evidence" value="ECO:0007669"/>
    <property type="project" value="UniProtKB-KW"/>
</dbReference>